<evidence type="ECO:0000256" key="3">
    <source>
        <dbReference type="ARBA" id="ARBA00004586"/>
    </source>
</evidence>
<keyword evidence="15" id="KW-1185">Reference proteome</keyword>
<evidence type="ECO:0000256" key="6">
    <source>
        <dbReference type="ARBA" id="ARBA00022692"/>
    </source>
</evidence>
<proteinExistence type="inferred from homology"/>
<feature type="transmembrane region" description="Helical" evidence="13">
    <location>
        <begin position="445"/>
        <end position="468"/>
    </location>
</feature>
<evidence type="ECO:0000313" key="14">
    <source>
        <dbReference type="EMBL" id="OCK75159.1"/>
    </source>
</evidence>
<evidence type="ECO:0000256" key="7">
    <source>
        <dbReference type="ARBA" id="ARBA00022729"/>
    </source>
</evidence>
<gene>
    <name evidence="14" type="ORF">K432DRAFT_178926</name>
</gene>
<keyword evidence="12" id="KW-0539">Nucleus</keyword>
<feature type="transmembrane region" description="Helical" evidence="13">
    <location>
        <begin position="16"/>
        <end position="36"/>
    </location>
</feature>
<evidence type="ECO:0008006" key="16">
    <source>
        <dbReference type="Google" id="ProtNLM"/>
    </source>
</evidence>
<dbReference type="GO" id="GO:0031965">
    <property type="term" value="C:nuclear membrane"/>
    <property type="evidence" value="ECO:0007669"/>
    <property type="project" value="UniProtKB-SubCell"/>
</dbReference>
<dbReference type="Proteomes" id="UP000250266">
    <property type="component" value="Unassembled WGS sequence"/>
</dbReference>
<keyword evidence="11" id="KW-0325">Glycoprotein</keyword>
<dbReference type="AlphaFoldDB" id="A0A8E2E0P7"/>
<dbReference type="GO" id="GO:0000742">
    <property type="term" value="P:karyogamy involved in conjugation with cellular fusion"/>
    <property type="evidence" value="ECO:0007669"/>
    <property type="project" value="InterPro"/>
</dbReference>
<protein>
    <recommendedName>
        <fullName evidence="16">Nuclear fusion protein KAR5</fullName>
    </recommendedName>
</protein>
<dbReference type="EMBL" id="KV745355">
    <property type="protein sequence ID" value="OCK75159.1"/>
    <property type="molecule type" value="Genomic_DNA"/>
</dbReference>
<dbReference type="PANTHER" id="PTHR28012">
    <property type="entry name" value="NUCLEAR FUSION PROTEIN KAR5"/>
    <property type="match status" value="1"/>
</dbReference>
<evidence type="ECO:0000256" key="5">
    <source>
        <dbReference type="ARBA" id="ARBA00022459"/>
    </source>
</evidence>
<dbReference type="OrthoDB" id="5311848at2759"/>
<keyword evidence="6 13" id="KW-0812">Transmembrane</keyword>
<feature type="transmembrane region" description="Helical" evidence="13">
    <location>
        <begin position="474"/>
        <end position="496"/>
    </location>
</feature>
<sequence length="599" mass="66673">MSVCLSMMKAQPPHDGAVVLVVMLVTLISLVIPISAHSFYGASEDGVSSDLASKLQTPPVRQQELFSHALRIIHSMESSPSCNRLAALTLINSCQSLEMSAKDPKDTQIKAEPVLDEVKSEYAARLAVCELIGAKANVPRECSMFVPSARACGKFRLQSLFNRQENDSDGKLCYPDASHSQFGQCLRALESRPQWWTSYSNARQNAVVMCQASRDAIERDEKLSLYKSLADVTLDIMFALAKSVEEAQARLAEQMAFAEQIRASQAQVLTDLEQGRKDAMSSVTGIMFDMRSAVQAVINMMSQAWMKAESDVEELNQSLHESKAALHDTREGIFSLLNDVAFVQREHAVSQNHHWELSRENALAIQKALDSVRTSQLQALLEAFGGLRNELQISADLMDQMYERQNLLDQRLANLDGTFEALETTATNLRTTVDKTTDMIQQMTIFGGFGSVLGAWGGVILVFLGVWFASRRVAGWLAAIAGVIWMLRSVSAFEWLNTASTHFKHRASSRAALLFHYASNHPKTTKYVIIGFIVVASIYGIALVIDTSGFDTWEDDQGEQGLLLKIEAPELPALEHRRRHRHYNPFTFLVRSNWDFDSA</sequence>
<name>A0A8E2E0P7_9PEZI</name>
<reference evidence="14 15" key="1">
    <citation type="journal article" date="2016" name="Nat. Commun.">
        <title>Ectomycorrhizal ecology is imprinted in the genome of the dominant symbiotic fungus Cenococcum geophilum.</title>
        <authorList>
            <consortium name="DOE Joint Genome Institute"/>
            <person name="Peter M."/>
            <person name="Kohler A."/>
            <person name="Ohm R.A."/>
            <person name="Kuo A."/>
            <person name="Krutzmann J."/>
            <person name="Morin E."/>
            <person name="Arend M."/>
            <person name="Barry K.W."/>
            <person name="Binder M."/>
            <person name="Choi C."/>
            <person name="Clum A."/>
            <person name="Copeland A."/>
            <person name="Grisel N."/>
            <person name="Haridas S."/>
            <person name="Kipfer T."/>
            <person name="LaButti K."/>
            <person name="Lindquist E."/>
            <person name="Lipzen A."/>
            <person name="Maire R."/>
            <person name="Meier B."/>
            <person name="Mihaltcheva S."/>
            <person name="Molinier V."/>
            <person name="Murat C."/>
            <person name="Poggeler S."/>
            <person name="Quandt C.A."/>
            <person name="Sperisen C."/>
            <person name="Tritt A."/>
            <person name="Tisserant E."/>
            <person name="Crous P.W."/>
            <person name="Henrissat B."/>
            <person name="Nehls U."/>
            <person name="Egli S."/>
            <person name="Spatafora J.W."/>
            <person name="Grigoriev I.V."/>
            <person name="Martin F.M."/>
        </authorList>
    </citation>
    <scope>NUCLEOTIDE SEQUENCE [LARGE SCALE GENOMIC DNA]</scope>
    <source>
        <strain evidence="14 15">CBS 459.81</strain>
    </source>
</reference>
<dbReference type="GO" id="GO:0048288">
    <property type="term" value="P:nuclear membrane fusion involved in karyogamy"/>
    <property type="evidence" value="ECO:0007669"/>
    <property type="project" value="InterPro"/>
</dbReference>
<comment type="subcellular location">
    <subcellularLocation>
        <location evidence="3">Endoplasmic reticulum membrane</location>
    </subcellularLocation>
    <subcellularLocation>
        <location evidence="2">Nucleus membrane</location>
    </subcellularLocation>
</comment>
<dbReference type="InterPro" id="IPR007292">
    <property type="entry name" value="Nuclear_fusion_Kar5"/>
</dbReference>
<evidence type="ECO:0000313" key="15">
    <source>
        <dbReference type="Proteomes" id="UP000250266"/>
    </source>
</evidence>
<keyword evidence="7" id="KW-0732">Signal</keyword>
<evidence type="ECO:0000256" key="12">
    <source>
        <dbReference type="ARBA" id="ARBA00023242"/>
    </source>
</evidence>
<feature type="transmembrane region" description="Helical" evidence="13">
    <location>
        <begin position="527"/>
        <end position="545"/>
    </location>
</feature>
<keyword evidence="9 13" id="KW-1133">Transmembrane helix</keyword>
<comment type="function">
    <text evidence="1">Required for nuclear membrane fusion during karyogamy.</text>
</comment>
<evidence type="ECO:0000256" key="9">
    <source>
        <dbReference type="ARBA" id="ARBA00022989"/>
    </source>
</evidence>
<evidence type="ECO:0000256" key="8">
    <source>
        <dbReference type="ARBA" id="ARBA00022824"/>
    </source>
</evidence>
<keyword evidence="5" id="KW-0415">Karyogamy</keyword>
<keyword evidence="8" id="KW-0256">Endoplasmic reticulum</keyword>
<evidence type="ECO:0000256" key="10">
    <source>
        <dbReference type="ARBA" id="ARBA00023136"/>
    </source>
</evidence>
<dbReference type="PANTHER" id="PTHR28012:SF1">
    <property type="entry name" value="NUCLEAR FUSION PROTEIN KAR5"/>
    <property type="match status" value="1"/>
</dbReference>
<evidence type="ECO:0000256" key="13">
    <source>
        <dbReference type="SAM" id="Phobius"/>
    </source>
</evidence>
<keyword evidence="10 13" id="KW-0472">Membrane</keyword>
<evidence type="ECO:0000256" key="11">
    <source>
        <dbReference type="ARBA" id="ARBA00023180"/>
    </source>
</evidence>
<evidence type="ECO:0000256" key="2">
    <source>
        <dbReference type="ARBA" id="ARBA00004126"/>
    </source>
</evidence>
<evidence type="ECO:0000256" key="4">
    <source>
        <dbReference type="ARBA" id="ARBA00010473"/>
    </source>
</evidence>
<accession>A0A8E2E0P7</accession>
<evidence type="ECO:0000256" key="1">
    <source>
        <dbReference type="ARBA" id="ARBA00003389"/>
    </source>
</evidence>
<organism evidence="14 15">
    <name type="scientific">Lepidopterella palustris CBS 459.81</name>
    <dbReference type="NCBI Taxonomy" id="1314670"/>
    <lineage>
        <taxon>Eukaryota</taxon>
        <taxon>Fungi</taxon>
        <taxon>Dikarya</taxon>
        <taxon>Ascomycota</taxon>
        <taxon>Pezizomycotina</taxon>
        <taxon>Dothideomycetes</taxon>
        <taxon>Pleosporomycetidae</taxon>
        <taxon>Mytilinidiales</taxon>
        <taxon>Argynnaceae</taxon>
        <taxon>Lepidopterella</taxon>
    </lineage>
</organism>
<comment type="similarity">
    <text evidence="4">Belongs to the KAR5 family.</text>
</comment>
<dbReference type="GO" id="GO:0005789">
    <property type="term" value="C:endoplasmic reticulum membrane"/>
    <property type="evidence" value="ECO:0007669"/>
    <property type="project" value="UniProtKB-SubCell"/>
</dbReference>